<dbReference type="RefSeq" id="XP_043010178.1">
    <property type="nucleotide sequence ID" value="XM_043152092.1"/>
</dbReference>
<name>A0A9P7UTP5_9AGAR</name>
<protein>
    <recommendedName>
        <fullName evidence="2">ASX DEUBAD domain-containing protein</fullName>
    </recommendedName>
</protein>
<feature type="region of interest" description="Disordered" evidence="1">
    <location>
        <begin position="195"/>
        <end position="218"/>
    </location>
</feature>
<evidence type="ECO:0000259" key="2">
    <source>
        <dbReference type="Pfam" id="PF13919"/>
    </source>
</evidence>
<organism evidence="3 4">
    <name type="scientific">Marasmius oreades</name>
    <name type="common">fairy-ring Marasmius</name>
    <dbReference type="NCBI Taxonomy" id="181124"/>
    <lineage>
        <taxon>Eukaryota</taxon>
        <taxon>Fungi</taxon>
        <taxon>Dikarya</taxon>
        <taxon>Basidiomycota</taxon>
        <taxon>Agaricomycotina</taxon>
        <taxon>Agaricomycetes</taxon>
        <taxon>Agaricomycetidae</taxon>
        <taxon>Agaricales</taxon>
        <taxon>Marasmiineae</taxon>
        <taxon>Marasmiaceae</taxon>
        <taxon>Marasmius</taxon>
    </lineage>
</organism>
<accession>A0A9P7UTP5</accession>
<dbReference type="EMBL" id="CM032184">
    <property type="protein sequence ID" value="KAG7093708.1"/>
    <property type="molecule type" value="Genomic_DNA"/>
</dbReference>
<comment type="caution">
    <text evidence="3">The sequence shown here is derived from an EMBL/GenBank/DDBJ whole genome shotgun (WGS) entry which is preliminary data.</text>
</comment>
<dbReference type="AlphaFoldDB" id="A0A9P7UTP5"/>
<dbReference type="OrthoDB" id="2289918at2759"/>
<dbReference type="InterPro" id="IPR028020">
    <property type="entry name" value="ASX_DEUBAD_dom"/>
</dbReference>
<feature type="domain" description="ASX DEUBAD" evidence="2">
    <location>
        <begin position="46"/>
        <end position="191"/>
    </location>
</feature>
<evidence type="ECO:0000313" key="3">
    <source>
        <dbReference type="EMBL" id="KAG7093708.1"/>
    </source>
</evidence>
<gene>
    <name evidence="3" type="ORF">E1B28_007362</name>
</gene>
<keyword evidence="4" id="KW-1185">Reference proteome</keyword>
<feature type="region of interest" description="Disordered" evidence="1">
    <location>
        <begin position="102"/>
        <end position="135"/>
    </location>
</feature>
<proteinExistence type="predicted"/>
<dbReference type="GeneID" id="66076438"/>
<reference evidence="3" key="1">
    <citation type="journal article" date="2021" name="Genome Biol. Evol.">
        <title>The assembled and annotated genome of the fairy-ring fungus Marasmius oreades.</title>
        <authorList>
            <person name="Hiltunen M."/>
            <person name="Ament-Velasquez S.L."/>
            <person name="Johannesson H."/>
        </authorList>
    </citation>
    <scope>NUCLEOTIDE SEQUENCE</scope>
    <source>
        <strain evidence="3">03SP1</strain>
    </source>
</reference>
<feature type="compositionally biased region" description="Polar residues" evidence="1">
    <location>
        <begin position="102"/>
        <end position="118"/>
    </location>
</feature>
<evidence type="ECO:0000313" key="4">
    <source>
        <dbReference type="Proteomes" id="UP001049176"/>
    </source>
</evidence>
<evidence type="ECO:0000256" key="1">
    <source>
        <dbReference type="SAM" id="MobiDB-lite"/>
    </source>
</evidence>
<dbReference type="Pfam" id="PF13919">
    <property type="entry name" value="ASXH"/>
    <property type="match status" value="1"/>
</dbReference>
<sequence length="373" mass="42005">MASVDRPRRSTRKTTKLIEAMSDEKATTSNNCKRKVTVDSNANFDDGEYELSDLLEYPQSALTTMDISNLINASTWEMLSPEYRAKLAKLLPPTAFKGYSPNISSNHPAYQSSPTVEGSSSSDNPNHDPDPNTVDPNFFNDLHFLAAARTFQDHIYSGWLTEEHKAKVKQWEEDVRDGKVAAPWKDEEWEKNAAVEEAEEAEETSAAGSASKSQTQTNRGMPALEIRLHELARHSVIQVGDILSYKRHFNNLDLTVEKDVLIYSNNTRQRSLTIFLERETTQHLPLNLLLPDPEPDPTGTTQSIEVTSPTMLETAILDLDGRVGKDRRPNGNAWKCFTVWRWREGTEGGGDEKGGRENHGTLFYLRGCIYSDR</sequence>
<feature type="region of interest" description="Disordered" evidence="1">
    <location>
        <begin position="1"/>
        <end position="28"/>
    </location>
</feature>
<dbReference type="KEGG" id="more:E1B28_007362"/>
<dbReference type="Proteomes" id="UP001049176">
    <property type="component" value="Chromosome 4"/>
</dbReference>